<dbReference type="Gene3D" id="3.40.50.20">
    <property type="match status" value="1"/>
</dbReference>
<evidence type="ECO:0000259" key="16">
    <source>
        <dbReference type="PROSITE" id="PS50975"/>
    </source>
</evidence>
<dbReference type="PANTHER" id="PTHR23132">
    <property type="entry name" value="D-ALANINE--D-ALANINE LIGASE"/>
    <property type="match status" value="1"/>
</dbReference>
<dbReference type="PANTHER" id="PTHR23132:SF23">
    <property type="entry name" value="D-ALANINE--D-ALANINE LIGASE B"/>
    <property type="match status" value="1"/>
</dbReference>
<keyword evidence="12 14" id="KW-0961">Cell wall biogenesis/degradation</keyword>
<keyword evidence="7 14" id="KW-0436">Ligase</keyword>
<dbReference type="Proteomes" id="UP000765802">
    <property type="component" value="Unassembled WGS sequence"/>
</dbReference>
<evidence type="ECO:0000313" key="17">
    <source>
        <dbReference type="EMBL" id="MBC6492624.1"/>
    </source>
</evidence>
<evidence type="ECO:0000313" key="18">
    <source>
        <dbReference type="Proteomes" id="UP000765802"/>
    </source>
</evidence>
<dbReference type="EC" id="6.3.2.4" evidence="5 14"/>
<evidence type="ECO:0000256" key="7">
    <source>
        <dbReference type="ARBA" id="ARBA00022598"/>
    </source>
</evidence>
<proteinExistence type="inferred from homology"/>
<dbReference type="SUPFAM" id="SSF56059">
    <property type="entry name" value="Glutathione synthetase ATP-binding domain-like"/>
    <property type="match status" value="1"/>
</dbReference>
<feature type="domain" description="ATP-grasp" evidence="16">
    <location>
        <begin position="123"/>
        <end position="324"/>
    </location>
</feature>
<dbReference type="NCBIfam" id="TIGR01205">
    <property type="entry name" value="D_ala_D_alaTIGR"/>
    <property type="match status" value="1"/>
</dbReference>
<comment type="catalytic activity">
    <reaction evidence="13 14">
        <text>2 D-alanine + ATP = D-alanyl-D-alanine + ADP + phosphate + H(+)</text>
        <dbReference type="Rhea" id="RHEA:11224"/>
        <dbReference type="ChEBI" id="CHEBI:15378"/>
        <dbReference type="ChEBI" id="CHEBI:30616"/>
        <dbReference type="ChEBI" id="CHEBI:43474"/>
        <dbReference type="ChEBI" id="CHEBI:57416"/>
        <dbReference type="ChEBI" id="CHEBI:57822"/>
        <dbReference type="ChEBI" id="CHEBI:456216"/>
        <dbReference type="EC" id="6.3.2.4"/>
    </reaction>
</comment>
<dbReference type="NCBIfam" id="NF002527">
    <property type="entry name" value="PRK01966.1-3"/>
    <property type="match status" value="1"/>
</dbReference>
<dbReference type="PROSITE" id="PS00843">
    <property type="entry name" value="DALA_DALA_LIGASE_1"/>
    <property type="match status" value="1"/>
</dbReference>
<comment type="cofactor">
    <cofactor evidence="1">
        <name>Mn(2+)</name>
        <dbReference type="ChEBI" id="CHEBI:29035"/>
    </cofactor>
</comment>
<dbReference type="Pfam" id="PF01820">
    <property type="entry name" value="Dala_Dala_lig_N"/>
    <property type="match status" value="1"/>
</dbReference>
<dbReference type="NCBIfam" id="NF002378">
    <property type="entry name" value="PRK01372.1"/>
    <property type="match status" value="1"/>
</dbReference>
<accession>A0ABR7MDN4</accession>
<comment type="caution">
    <text evidence="17">The sequence shown here is derived from an EMBL/GenBank/DDBJ whole genome shotgun (WGS) entry which is preliminary data.</text>
</comment>
<sequence>MRARPVIAFVTGGYSGESEISYKSAITIEKNVDTEKYEIYKIDIRKDGWFHTTGGGDVIEVDRNDFSISFLDAKIKFDAVLIGIHGTPGEDGKLQGYFDMLGIPYTSCDAATSALTFNKRYTVAVAAFAGIHVAKSLHLFRERTVDAAAIAAQLQFPVFVKPNNGGSSIGMSKVNHAGELNAALVKAFKEDDQVLVEEFIAGREFTIGVFRHKGEIITLPFTEVIAKNEFFDFEAKYQGLSEEITPAVVDEEIAEKVRDTARQVYQVFNCRGIIRIDFIYSEAKGEPCMLEINTVPGQSEASIVPQQVKAMGWTLKEFYSALIEDALALK</sequence>
<dbReference type="GO" id="GO:0016874">
    <property type="term" value="F:ligase activity"/>
    <property type="evidence" value="ECO:0007669"/>
    <property type="project" value="UniProtKB-KW"/>
</dbReference>
<dbReference type="PIRSF" id="PIRSF039102">
    <property type="entry name" value="Ddl/VanB"/>
    <property type="match status" value="1"/>
</dbReference>
<gene>
    <name evidence="14" type="primary">ddl</name>
    <name evidence="17" type="ORF">BC349_16300</name>
</gene>
<evidence type="ECO:0000256" key="9">
    <source>
        <dbReference type="ARBA" id="ARBA00022840"/>
    </source>
</evidence>
<dbReference type="InterPro" id="IPR011127">
    <property type="entry name" value="Dala_Dala_lig_N"/>
</dbReference>
<evidence type="ECO:0000256" key="10">
    <source>
        <dbReference type="ARBA" id="ARBA00022960"/>
    </source>
</evidence>
<evidence type="ECO:0000256" key="2">
    <source>
        <dbReference type="ARBA" id="ARBA00001946"/>
    </source>
</evidence>
<dbReference type="InterPro" id="IPR016185">
    <property type="entry name" value="PreATP-grasp_dom_sf"/>
</dbReference>
<comment type="pathway">
    <text evidence="14">Cell wall biogenesis; peptidoglycan biosynthesis.</text>
</comment>
<reference evidence="17 18" key="1">
    <citation type="submission" date="2016-07" db="EMBL/GenBank/DDBJ databases">
        <title>Genome analysis of Flavihumibacter stibioxidans YS-17.</title>
        <authorList>
            <person name="Shi K."/>
            <person name="Han Y."/>
            <person name="Wang G."/>
        </authorList>
    </citation>
    <scope>NUCLEOTIDE SEQUENCE [LARGE SCALE GENOMIC DNA]</scope>
    <source>
        <strain evidence="17 18">YS-17</strain>
    </source>
</reference>
<dbReference type="EMBL" id="MBUA01000028">
    <property type="protein sequence ID" value="MBC6492624.1"/>
    <property type="molecule type" value="Genomic_DNA"/>
</dbReference>
<evidence type="ECO:0000256" key="6">
    <source>
        <dbReference type="ARBA" id="ARBA00022490"/>
    </source>
</evidence>
<evidence type="ECO:0000256" key="11">
    <source>
        <dbReference type="ARBA" id="ARBA00022984"/>
    </source>
</evidence>
<evidence type="ECO:0000256" key="8">
    <source>
        <dbReference type="ARBA" id="ARBA00022741"/>
    </source>
</evidence>
<dbReference type="InterPro" id="IPR013815">
    <property type="entry name" value="ATP_grasp_subdomain_1"/>
</dbReference>
<evidence type="ECO:0000256" key="12">
    <source>
        <dbReference type="ARBA" id="ARBA00023316"/>
    </source>
</evidence>
<keyword evidence="9 15" id="KW-0067">ATP-binding</keyword>
<dbReference type="InterPro" id="IPR011095">
    <property type="entry name" value="Dala_Dala_lig_C"/>
</dbReference>
<comment type="cofactor">
    <cofactor evidence="2">
        <name>Mg(2+)</name>
        <dbReference type="ChEBI" id="CHEBI:18420"/>
    </cofactor>
</comment>
<dbReference type="RefSeq" id="WP_187257935.1">
    <property type="nucleotide sequence ID" value="NZ_JBHULF010000020.1"/>
</dbReference>
<evidence type="ECO:0000256" key="15">
    <source>
        <dbReference type="PROSITE-ProRule" id="PRU00409"/>
    </source>
</evidence>
<evidence type="ECO:0000256" key="5">
    <source>
        <dbReference type="ARBA" id="ARBA00012216"/>
    </source>
</evidence>
<evidence type="ECO:0000256" key="3">
    <source>
        <dbReference type="ARBA" id="ARBA00004496"/>
    </source>
</evidence>
<keyword evidence="8 15" id="KW-0547">Nucleotide-binding</keyword>
<dbReference type="InterPro" id="IPR005905">
    <property type="entry name" value="D_ala_D_ala"/>
</dbReference>
<evidence type="ECO:0000256" key="4">
    <source>
        <dbReference type="ARBA" id="ARBA00010871"/>
    </source>
</evidence>
<evidence type="ECO:0000256" key="13">
    <source>
        <dbReference type="ARBA" id="ARBA00047614"/>
    </source>
</evidence>
<dbReference type="SUPFAM" id="SSF52440">
    <property type="entry name" value="PreATP-grasp domain"/>
    <property type="match status" value="1"/>
</dbReference>
<dbReference type="InterPro" id="IPR000291">
    <property type="entry name" value="D-Ala_lig_Van_CS"/>
</dbReference>
<keyword evidence="6 14" id="KW-0963">Cytoplasm</keyword>
<protein>
    <recommendedName>
        <fullName evidence="5 14">D-alanine--D-alanine ligase</fullName>
        <ecNumber evidence="5 14">6.3.2.4</ecNumber>
    </recommendedName>
    <alternativeName>
        <fullName evidence="14">D-Ala-D-Ala ligase</fullName>
    </alternativeName>
    <alternativeName>
        <fullName evidence="14">D-alanylalanine synthetase</fullName>
    </alternativeName>
</protein>
<keyword evidence="18" id="KW-1185">Reference proteome</keyword>
<dbReference type="Pfam" id="PF07478">
    <property type="entry name" value="Dala_Dala_lig_C"/>
    <property type="match status" value="1"/>
</dbReference>
<dbReference type="InterPro" id="IPR011761">
    <property type="entry name" value="ATP-grasp"/>
</dbReference>
<organism evidence="17 18">
    <name type="scientific">Flavihumibacter stibioxidans</name>
    <dbReference type="NCBI Taxonomy" id="1834163"/>
    <lineage>
        <taxon>Bacteria</taxon>
        <taxon>Pseudomonadati</taxon>
        <taxon>Bacteroidota</taxon>
        <taxon>Chitinophagia</taxon>
        <taxon>Chitinophagales</taxon>
        <taxon>Chitinophagaceae</taxon>
        <taxon>Flavihumibacter</taxon>
    </lineage>
</organism>
<keyword evidence="10 14" id="KW-0133">Cell shape</keyword>
<comment type="subcellular location">
    <subcellularLocation>
        <location evidence="3 14">Cytoplasm</location>
    </subcellularLocation>
</comment>
<evidence type="ECO:0000256" key="14">
    <source>
        <dbReference type="HAMAP-Rule" id="MF_00047"/>
    </source>
</evidence>
<evidence type="ECO:0000256" key="1">
    <source>
        <dbReference type="ARBA" id="ARBA00001936"/>
    </source>
</evidence>
<dbReference type="PROSITE" id="PS50975">
    <property type="entry name" value="ATP_GRASP"/>
    <property type="match status" value="1"/>
</dbReference>
<dbReference type="HAMAP" id="MF_00047">
    <property type="entry name" value="Dala_Dala_lig"/>
    <property type="match status" value="1"/>
</dbReference>
<dbReference type="Gene3D" id="3.30.470.20">
    <property type="entry name" value="ATP-grasp fold, B domain"/>
    <property type="match status" value="1"/>
</dbReference>
<comment type="similarity">
    <text evidence="4 14">Belongs to the D-alanine--D-alanine ligase family.</text>
</comment>
<keyword evidence="11 14" id="KW-0573">Peptidoglycan synthesis</keyword>
<dbReference type="Gene3D" id="3.30.1490.20">
    <property type="entry name" value="ATP-grasp fold, A domain"/>
    <property type="match status" value="1"/>
</dbReference>
<name>A0ABR7MDN4_9BACT</name>
<comment type="function">
    <text evidence="14">Cell wall formation.</text>
</comment>